<comment type="caution">
    <text evidence="10">The sequence shown here is derived from an EMBL/GenBank/DDBJ whole genome shotgun (WGS) entry which is preliminary data.</text>
</comment>
<evidence type="ECO:0000256" key="2">
    <source>
        <dbReference type="ARBA" id="ARBA00023015"/>
    </source>
</evidence>
<dbReference type="STRING" id="3818.A0A444ZCK5"/>
<gene>
    <name evidence="10" type="ORF">Ahy_B04g069403</name>
</gene>
<evidence type="ECO:0000256" key="4">
    <source>
        <dbReference type="ARBA" id="ARBA00023159"/>
    </source>
</evidence>
<dbReference type="GO" id="GO:0000981">
    <property type="term" value="F:DNA-binding transcription factor activity, RNA polymerase II-specific"/>
    <property type="evidence" value="ECO:0007669"/>
    <property type="project" value="TreeGrafter"/>
</dbReference>
<evidence type="ECO:0000313" key="11">
    <source>
        <dbReference type="Proteomes" id="UP000289738"/>
    </source>
</evidence>
<keyword evidence="6" id="KW-0539">Nucleus</keyword>
<name>A0A444ZCK5_ARAHY</name>
<dbReference type="Proteomes" id="UP000289738">
    <property type="component" value="Chromosome B04"/>
</dbReference>
<dbReference type="Gene3D" id="1.10.20.10">
    <property type="entry name" value="Histone, subunit A"/>
    <property type="match status" value="1"/>
</dbReference>
<keyword evidence="4" id="KW-0010">Activator</keyword>
<evidence type="ECO:0000256" key="3">
    <source>
        <dbReference type="ARBA" id="ARBA00023125"/>
    </source>
</evidence>
<dbReference type="GO" id="GO:0005634">
    <property type="term" value="C:nucleus"/>
    <property type="evidence" value="ECO:0007669"/>
    <property type="project" value="UniProtKB-SubCell"/>
</dbReference>
<keyword evidence="5" id="KW-0804">Transcription</keyword>
<dbReference type="FunFam" id="1.10.20.10:FF:000006">
    <property type="entry name" value="Nuclear transcription factor Y subunit gamma"/>
    <property type="match status" value="1"/>
</dbReference>
<dbReference type="Pfam" id="PF00125">
    <property type="entry name" value="Histone"/>
    <property type="match status" value="1"/>
</dbReference>
<accession>A0A444ZCK5</accession>
<dbReference type="SUPFAM" id="SSF47113">
    <property type="entry name" value="Histone-fold"/>
    <property type="match status" value="1"/>
</dbReference>
<dbReference type="PANTHER" id="PTHR10252">
    <property type="entry name" value="HISTONE-LIKE TRANSCRIPTION FACTOR CCAAT-RELATED"/>
    <property type="match status" value="1"/>
</dbReference>
<keyword evidence="3" id="KW-0238">DNA-binding</keyword>
<feature type="region of interest" description="Disordered" evidence="8">
    <location>
        <begin position="266"/>
        <end position="301"/>
    </location>
</feature>
<feature type="compositionally biased region" description="Basic and acidic residues" evidence="8">
    <location>
        <begin position="292"/>
        <end position="301"/>
    </location>
</feature>
<dbReference type="CDD" id="cd22908">
    <property type="entry name" value="HFD_NFYC-like"/>
    <property type="match status" value="1"/>
</dbReference>
<reference evidence="10 11" key="1">
    <citation type="submission" date="2019-01" db="EMBL/GenBank/DDBJ databases">
        <title>Sequencing of cultivated peanut Arachis hypogaea provides insights into genome evolution and oil improvement.</title>
        <authorList>
            <person name="Chen X."/>
        </authorList>
    </citation>
    <scope>NUCLEOTIDE SEQUENCE [LARGE SCALE GENOMIC DNA]</scope>
    <source>
        <strain evidence="11">cv. Fuhuasheng</strain>
        <tissue evidence="10">Leaves</tissue>
    </source>
</reference>
<comment type="subcellular location">
    <subcellularLocation>
        <location evidence="1">Nucleus</location>
    </subcellularLocation>
</comment>
<dbReference type="GO" id="GO:0046982">
    <property type="term" value="F:protein heterodimerization activity"/>
    <property type="evidence" value="ECO:0007669"/>
    <property type="project" value="InterPro"/>
</dbReference>
<comment type="similarity">
    <text evidence="7">Belongs to the NFYC/HAP5 subunit family.</text>
</comment>
<proteinExistence type="inferred from homology"/>
<dbReference type="EMBL" id="SDMP01000014">
    <property type="protein sequence ID" value="RYR11884.1"/>
    <property type="molecule type" value="Genomic_DNA"/>
</dbReference>
<dbReference type="InterPro" id="IPR009072">
    <property type="entry name" value="Histone-fold"/>
</dbReference>
<evidence type="ECO:0000256" key="6">
    <source>
        <dbReference type="ARBA" id="ARBA00023242"/>
    </source>
</evidence>
<sequence>MEIPTQQLTNATLACFNAYISSCNKPLKARATSSYKNIIMRYKHHSYISSSVFPLSTELKSLIVVESDQSATRGTSTPSHTKVVAGPSVPSPLLRDHQHSHHYIHYHHLQQEEEFHQKLHNFWDNQYREIEQAADFRIHSLPLARIKKIMKADENVKMISAEAPIIFSKACEMFIMELTMRAWNNAEENKRRTLQKNDIAAAVTKTDVFDFLVDVVPRDETVDLGLYAGIRRGGANNNIVPCYYYVPPQHVMGPPPYGPPRVPMVGRHVPNQDNIDEQQNSENTTHAMCPKEQNHSSDSDE</sequence>
<evidence type="ECO:0000256" key="7">
    <source>
        <dbReference type="ARBA" id="ARBA00038129"/>
    </source>
</evidence>
<keyword evidence="2" id="KW-0805">Transcription regulation</keyword>
<feature type="domain" description="Core Histone H2A/H2B/H3" evidence="9">
    <location>
        <begin position="129"/>
        <end position="203"/>
    </location>
</feature>
<evidence type="ECO:0000256" key="1">
    <source>
        <dbReference type="ARBA" id="ARBA00004123"/>
    </source>
</evidence>
<organism evidence="10 11">
    <name type="scientific">Arachis hypogaea</name>
    <name type="common">Peanut</name>
    <dbReference type="NCBI Taxonomy" id="3818"/>
    <lineage>
        <taxon>Eukaryota</taxon>
        <taxon>Viridiplantae</taxon>
        <taxon>Streptophyta</taxon>
        <taxon>Embryophyta</taxon>
        <taxon>Tracheophyta</taxon>
        <taxon>Spermatophyta</taxon>
        <taxon>Magnoliopsida</taxon>
        <taxon>eudicotyledons</taxon>
        <taxon>Gunneridae</taxon>
        <taxon>Pentapetalae</taxon>
        <taxon>rosids</taxon>
        <taxon>fabids</taxon>
        <taxon>Fabales</taxon>
        <taxon>Fabaceae</taxon>
        <taxon>Papilionoideae</taxon>
        <taxon>50 kb inversion clade</taxon>
        <taxon>dalbergioids sensu lato</taxon>
        <taxon>Dalbergieae</taxon>
        <taxon>Pterocarpus clade</taxon>
        <taxon>Arachis</taxon>
    </lineage>
</organism>
<dbReference type="PANTHER" id="PTHR10252:SF8">
    <property type="entry name" value="NUCLEAR TRANSCRIPTION FACTOR Y SUBUNIT GAMMA"/>
    <property type="match status" value="1"/>
</dbReference>
<dbReference type="AlphaFoldDB" id="A0A444ZCK5"/>
<protein>
    <recommendedName>
        <fullName evidence="9">Core Histone H2A/H2B/H3 domain-containing protein</fullName>
    </recommendedName>
</protein>
<dbReference type="InterPro" id="IPR050568">
    <property type="entry name" value="Transcr_DNA_Rep_Reg"/>
</dbReference>
<evidence type="ECO:0000259" key="9">
    <source>
        <dbReference type="Pfam" id="PF00125"/>
    </source>
</evidence>
<evidence type="ECO:0000256" key="5">
    <source>
        <dbReference type="ARBA" id="ARBA00023163"/>
    </source>
</evidence>
<dbReference type="InterPro" id="IPR007125">
    <property type="entry name" value="H2A/H2B/H3"/>
</dbReference>
<evidence type="ECO:0000256" key="8">
    <source>
        <dbReference type="SAM" id="MobiDB-lite"/>
    </source>
</evidence>
<evidence type="ECO:0000313" key="10">
    <source>
        <dbReference type="EMBL" id="RYR11884.1"/>
    </source>
</evidence>
<feature type="compositionally biased region" description="Polar residues" evidence="8">
    <location>
        <begin position="271"/>
        <end position="286"/>
    </location>
</feature>
<keyword evidence="11" id="KW-1185">Reference proteome</keyword>
<dbReference type="GO" id="GO:0000978">
    <property type="term" value="F:RNA polymerase II cis-regulatory region sequence-specific DNA binding"/>
    <property type="evidence" value="ECO:0007669"/>
    <property type="project" value="TreeGrafter"/>
</dbReference>